<dbReference type="EMBL" id="SODA01000005">
    <property type="protein sequence ID" value="TDW06511.1"/>
    <property type="molecule type" value="Genomic_DNA"/>
</dbReference>
<gene>
    <name evidence="9" type="ORF">C8C77_105147</name>
</gene>
<feature type="transmembrane region" description="Helical" evidence="7">
    <location>
        <begin position="206"/>
        <end position="231"/>
    </location>
</feature>
<evidence type="ECO:0000313" key="9">
    <source>
        <dbReference type="EMBL" id="TDW06511.1"/>
    </source>
</evidence>
<evidence type="ECO:0000256" key="6">
    <source>
        <dbReference type="ARBA" id="ARBA00023136"/>
    </source>
</evidence>
<dbReference type="InterPro" id="IPR035906">
    <property type="entry name" value="MetI-like_sf"/>
</dbReference>
<name>A0A4R7ZCV0_9FIRM</name>
<comment type="subcellular location">
    <subcellularLocation>
        <location evidence="1 7">Cell membrane</location>
        <topology evidence="1 7">Multi-pass membrane protein</topology>
    </subcellularLocation>
</comment>
<dbReference type="GO" id="GO:0055085">
    <property type="term" value="P:transmembrane transport"/>
    <property type="evidence" value="ECO:0007669"/>
    <property type="project" value="InterPro"/>
</dbReference>
<keyword evidence="3" id="KW-1003">Cell membrane</keyword>
<proteinExistence type="inferred from homology"/>
<keyword evidence="4 7" id="KW-0812">Transmembrane</keyword>
<evidence type="ECO:0000256" key="4">
    <source>
        <dbReference type="ARBA" id="ARBA00022692"/>
    </source>
</evidence>
<dbReference type="PANTHER" id="PTHR43005:SF1">
    <property type="entry name" value="SPERMIDINE_PUTRESCINE TRANSPORT SYSTEM PERMEASE PROTEIN"/>
    <property type="match status" value="1"/>
</dbReference>
<comment type="caution">
    <text evidence="9">The sequence shown here is derived from an EMBL/GenBank/DDBJ whole genome shotgun (WGS) entry which is preliminary data.</text>
</comment>
<evidence type="ECO:0000256" key="3">
    <source>
        <dbReference type="ARBA" id="ARBA00022475"/>
    </source>
</evidence>
<feature type="transmembrane region" description="Helical" evidence="7">
    <location>
        <begin position="161"/>
        <end position="185"/>
    </location>
</feature>
<evidence type="ECO:0000256" key="5">
    <source>
        <dbReference type="ARBA" id="ARBA00022989"/>
    </source>
</evidence>
<keyword evidence="2 7" id="KW-0813">Transport</keyword>
<evidence type="ECO:0000256" key="2">
    <source>
        <dbReference type="ARBA" id="ARBA00022448"/>
    </source>
</evidence>
<evidence type="ECO:0000259" key="8">
    <source>
        <dbReference type="PROSITE" id="PS50928"/>
    </source>
</evidence>
<evidence type="ECO:0000256" key="7">
    <source>
        <dbReference type="RuleBase" id="RU363032"/>
    </source>
</evidence>
<sequence>MKSLFSLKTEHKYGYIFILPVAAVLGILIIYPLLYGFYISFFQTNLINRWNFVELENYINIFSGNSEFVNSIFVSIKFTSVVVLSHLVLGLLLAVILNKKNLPFKELFRSILMIPWFFPEVVVALLWRWIFNSMYGVFNYLLMNLNIIEDKITWLSSMRGAFFVVVFTAVWKGYPLILVMILAGLQSIPEELYEVAKIDGANSFQTFFYITLPNLRSVLLVSLILDTVWWFKNFPIVWLMTRGGPVNATNVVSIDIYQTAFQSFNFGKASASAVIVFFICLGIAMIYKSMITEEEM</sequence>
<evidence type="ECO:0000313" key="10">
    <source>
        <dbReference type="Proteomes" id="UP000294697"/>
    </source>
</evidence>
<protein>
    <submittedName>
        <fullName evidence="9">Carbohydrate ABC transporter membrane protein 1 (CUT1 family)</fullName>
    </submittedName>
</protein>
<evidence type="ECO:0000256" key="1">
    <source>
        <dbReference type="ARBA" id="ARBA00004651"/>
    </source>
</evidence>
<feature type="transmembrane region" description="Helical" evidence="7">
    <location>
        <begin position="72"/>
        <end position="95"/>
    </location>
</feature>
<dbReference type="RefSeq" id="WP_208320732.1">
    <property type="nucleotide sequence ID" value="NZ_QLME01000001.1"/>
</dbReference>
<dbReference type="PANTHER" id="PTHR43005">
    <property type="entry name" value="BLR7065 PROTEIN"/>
    <property type="match status" value="1"/>
</dbReference>
<keyword evidence="5 7" id="KW-1133">Transmembrane helix</keyword>
<dbReference type="Pfam" id="PF00528">
    <property type="entry name" value="BPD_transp_1"/>
    <property type="match status" value="1"/>
</dbReference>
<comment type="similarity">
    <text evidence="7">Belongs to the binding-protein-dependent transport system permease family.</text>
</comment>
<dbReference type="Proteomes" id="UP000294697">
    <property type="component" value="Unassembled WGS sequence"/>
</dbReference>
<dbReference type="Gene3D" id="1.10.3720.10">
    <property type="entry name" value="MetI-like"/>
    <property type="match status" value="1"/>
</dbReference>
<feature type="domain" description="ABC transmembrane type-1" evidence="8">
    <location>
        <begin position="72"/>
        <end position="287"/>
    </location>
</feature>
<accession>A0A4R7ZCV0</accession>
<feature type="transmembrane region" description="Helical" evidence="7">
    <location>
        <begin position="269"/>
        <end position="287"/>
    </location>
</feature>
<dbReference type="CDD" id="cd06261">
    <property type="entry name" value="TM_PBP2"/>
    <property type="match status" value="1"/>
</dbReference>
<dbReference type="PROSITE" id="PS50928">
    <property type="entry name" value="ABC_TM1"/>
    <property type="match status" value="1"/>
</dbReference>
<dbReference type="InterPro" id="IPR000515">
    <property type="entry name" value="MetI-like"/>
</dbReference>
<keyword evidence="6 7" id="KW-0472">Membrane</keyword>
<reference evidence="9 10" key="1">
    <citation type="submission" date="2019-03" db="EMBL/GenBank/DDBJ databases">
        <title>Subsurface microbial communities from deep shales in Ohio and West Virginia, USA.</title>
        <authorList>
            <person name="Wrighton K."/>
        </authorList>
    </citation>
    <scope>NUCLEOTIDE SEQUENCE [LARGE SCALE GENOMIC DNA]</scope>
    <source>
        <strain evidence="9 10">MSL9.2</strain>
    </source>
</reference>
<feature type="transmembrane region" description="Helical" evidence="7">
    <location>
        <begin position="12"/>
        <end position="34"/>
    </location>
</feature>
<feature type="transmembrane region" description="Helical" evidence="7">
    <location>
        <begin position="107"/>
        <end position="130"/>
    </location>
</feature>
<dbReference type="SUPFAM" id="SSF161098">
    <property type="entry name" value="MetI-like"/>
    <property type="match status" value="1"/>
</dbReference>
<organism evidence="9 10">
    <name type="scientific">Halanaerobium saccharolyticum</name>
    <dbReference type="NCBI Taxonomy" id="43595"/>
    <lineage>
        <taxon>Bacteria</taxon>
        <taxon>Bacillati</taxon>
        <taxon>Bacillota</taxon>
        <taxon>Clostridia</taxon>
        <taxon>Halanaerobiales</taxon>
        <taxon>Halanaerobiaceae</taxon>
        <taxon>Halanaerobium</taxon>
    </lineage>
</organism>
<dbReference type="AlphaFoldDB" id="A0A4R7ZCV0"/>
<dbReference type="GO" id="GO:0005886">
    <property type="term" value="C:plasma membrane"/>
    <property type="evidence" value="ECO:0007669"/>
    <property type="project" value="UniProtKB-SubCell"/>
</dbReference>